<keyword evidence="1" id="KW-0472">Membrane</keyword>
<dbReference type="Gene3D" id="2.60.120.260">
    <property type="entry name" value="Galactose-binding domain-like"/>
    <property type="match status" value="1"/>
</dbReference>
<dbReference type="OrthoDB" id="3265734at2759"/>
<dbReference type="EMBL" id="JH711583">
    <property type="protein sequence ID" value="EIW77910.1"/>
    <property type="molecule type" value="Genomic_DNA"/>
</dbReference>
<feature type="transmembrane region" description="Helical" evidence="1">
    <location>
        <begin position="142"/>
        <end position="167"/>
    </location>
</feature>
<organism evidence="2 3">
    <name type="scientific">Coniophora puteana (strain RWD-64-598)</name>
    <name type="common">Brown rot fungus</name>
    <dbReference type="NCBI Taxonomy" id="741705"/>
    <lineage>
        <taxon>Eukaryota</taxon>
        <taxon>Fungi</taxon>
        <taxon>Dikarya</taxon>
        <taxon>Basidiomycota</taxon>
        <taxon>Agaricomycotina</taxon>
        <taxon>Agaricomycetes</taxon>
        <taxon>Agaricomycetidae</taxon>
        <taxon>Boletales</taxon>
        <taxon>Coniophorineae</taxon>
        <taxon>Coniophoraceae</taxon>
        <taxon>Coniophora</taxon>
    </lineage>
</organism>
<evidence type="ECO:0000313" key="3">
    <source>
        <dbReference type="Proteomes" id="UP000053558"/>
    </source>
</evidence>
<name>A0A5M3MG57_CONPW</name>
<evidence type="ECO:0000256" key="1">
    <source>
        <dbReference type="SAM" id="Phobius"/>
    </source>
</evidence>
<dbReference type="Proteomes" id="UP000053558">
    <property type="component" value="Unassembled WGS sequence"/>
</dbReference>
<comment type="caution">
    <text evidence="2">The sequence shown here is derived from an EMBL/GenBank/DDBJ whole genome shotgun (WGS) entry which is preliminary data.</text>
</comment>
<dbReference type="KEGG" id="cput:CONPUDRAFT_157086"/>
<proteinExistence type="predicted"/>
<keyword evidence="3" id="KW-1185">Reference proteome</keyword>
<keyword evidence="1" id="KW-0812">Transmembrane</keyword>
<keyword evidence="1" id="KW-1133">Transmembrane helix</keyword>
<dbReference type="GeneID" id="19203703"/>
<dbReference type="AlphaFoldDB" id="A0A5M3MG57"/>
<dbReference type="RefSeq" id="XP_007772212.1">
    <property type="nucleotide sequence ID" value="XM_007774022.1"/>
</dbReference>
<gene>
    <name evidence="2" type="ORF">CONPUDRAFT_157086</name>
</gene>
<accession>A0A5M3MG57</accession>
<reference evidence="3" key="1">
    <citation type="journal article" date="2012" name="Science">
        <title>The Paleozoic origin of enzymatic lignin decomposition reconstructed from 31 fungal genomes.</title>
        <authorList>
            <person name="Floudas D."/>
            <person name="Binder M."/>
            <person name="Riley R."/>
            <person name="Barry K."/>
            <person name="Blanchette R.A."/>
            <person name="Henrissat B."/>
            <person name="Martinez A.T."/>
            <person name="Otillar R."/>
            <person name="Spatafora J.W."/>
            <person name="Yadav J.S."/>
            <person name="Aerts A."/>
            <person name="Benoit I."/>
            <person name="Boyd A."/>
            <person name="Carlson A."/>
            <person name="Copeland A."/>
            <person name="Coutinho P.M."/>
            <person name="de Vries R.P."/>
            <person name="Ferreira P."/>
            <person name="Findley K."/>
            <person name="Foster B."/>
            <person name="Gaskell J."/>
            <person name="Glotzer D."/>
            <person name="Gorecki P."/>
            <person name="Heitman J."/>
            <person name="Hesse C."/>
            <person name="Hori C."/>
            <person name="Igarashi K."/>
            <person name="Jurgens J.A."/>
            <person name="Kallen N."/>
            <person name="Kersten P."/>
            <person name="Kohler A."/>
            <person name="Kuees U."/>
            <person name="Kumar T.K.A."/>
            <person name="Kuo A."/>
            <person name="LaButti K."/>
            <person name="Larrondo L.F."/>
            <person name="Lindquist E."/>
            <person name="Ling A."/>
            <person name="Lombard V."/>
            <person name="Lucas S."/>
            <person name="Lundell T."/>
            <person name="Martin R."/>
            <person name="McLaughlin D.J."/>
            <person name="Morgenstern I."/>
            <person name="Morin E."/>
            <person name="Murat C."/>
            <person name="Nagy L.G."/>
            <person name="Nolan M."/>
            <person name="Ohm R.A."/>
            <person name="Patyshakuliyeva A."/>
            <person name="Rokas A."/>
            <person name="Ruiz-Duenas F.J."/>
            <person name="Sabat G."/>
            <person name="Salamov A."/>
            <person name="Samejima M."/>
            <person name="Schmutz J."/>
            <person name="Slot J.C."/>
            <person name="St John F."/>
            <person name="Stenlid J."/>
            <person name="Sun H."/>
            <person name="Sun S."/>
            <person name="Syed K."/>
            <person name="Tsang A."/>
            <person name="Wiebenga A."/>
            <person name="Young D."/>
            <person name="Pisabarro A."/>
            <person name="Eastwood D.C."/>
            <person name="Martin F."/>
            <person name="Cullen D."/>
            <person name="Grigoriev I.V."/>
            <person name="Hibbett D.S."/>
        </authorList>
    </citation>
    <scope>NUCLEOTIDE SEQUENCE [LARGE SCALE GENOMIC DNA]</scope>
    <source>
        <strain evidence="3">RWD-64-598 SS2</strain>
    </source>
</reference>
<protein>
    <submittedName>
        <fullName evidence="2">Uncharacterized protein</fullName>
    </submittedName>
</protein>
<sequence length="214" mass="23016">MSSLVVVDDHAYAIQYQGNWTAGGIYPEYDTTTSGSHSQGDTATFTFTGTWIGVYASTGAPGGWGFPITEFTIDGGQPASFTSLNVSSQSYHFPVFQSDILEDGQHTLVINHTDAGPSTFWFDYLEYMPSSSDSSKHLSSGALAGAVVGSVIGGVLLAALVAMVYLYRKEKREKRSIFAELSGYQRIAQQPVALLPYTPQVTPTLPSSIKYSGK</sequence>
<evidence type="ECO:0000313" key="2">
    <source>
        <dbReference type="EMBL" id="EIW77910.1"/>
    </source>
</evidence>